<dbReference type="EMBL" id="FLUM01000001">
    <property type="protein sequence ID" value="SBV91515.1"/>
    <property type="molecule type" value="Genomic_DNA"/>
</dbReference>
<evidence type="ECO:0000259" key="5">
    <source>
        <dbReference type="Pfam" id="PF04542"/>
    </source>
</evidence>
<proteinExistence type="inferred from homology"/>
<name>A0A212IX80_9BACT</name>
<evidence type="ECO:0000259" key="6">
    <source>
        <dbReference type="Pfam" id="PF08281"/>
    </source>
</evidence>
<dbReference type="InterPro" id="IPR007627">
    <property type="entry name" value="RNA_pol_sigma70_r2"/>
</dbReference>
<dbReference type="InterPro" id="IPR013325">
    <property type="entry name" value="RNA_pol_sigma_r2"/>
</dbReference>
<feature type="domain" description="RNA polymerase sigma factor 70 region 4 type 2" evidence="6">
    <location>
        <begin position="114"/>
        <end position="164"/>
    </location>
</feature>
<protein>
    <recommendedName>
        <fullName evidence="8">RNA polymerase sigma factor</fullName>
    </recommendedName>
</protein>
<comment type="similarity">
    <text evidence="1">Belongs to the sigma-70 factor family. ECF subfamily.</text>
</comment>
<dbReference type="SUPFAM" id="SSF88946">
    <property type="entry name" value="Sigma2 domain of RNA polymerase sigma factors"/>
    <property type="match status" value="1"/>
</dbReference>
<dbReference type="GO" id="GO:0016987">
    <property type="term" value="F:sigma factor activity"/>
    <property type="evidence" value="ECO:0007669"/>
    <property type="project" value="UniProtKB-KW"/>
</dbReference>
<sequence length="177" mass="20876">MATLDKNNKGFEDKLIDLQNNMMNFALTLTSNREEAKDLLQETTLRALDNREKYYENVNFKGWVFTIMHNIFVNNYRRVVRSQTMIDQTENLYHLNMPQDSGFDTPEGAYTVSEISRVINSFSDEYKVPFSMHVTGFKYEEIAQQLSLPIGTVKSRIFFARKRLQELLADYKFQDRE</sequence>
<dbReference type="GO" id="GO:0003677">
    <property type="term" value="F:DNA binding"/>
    <property type="evidence" value="ECO:0007669"/>
    <property type="project" value="InterPro"/>
</dbReference>
<dbReference type="InterPro" id="IPR036388">
    <property type="entry name" value="WH-like_DNA-bd_sf"/>
</dbReference>
<feature type="domain" description="RNA polymerase sigma-70 region 2" evidence="5">
    <location>
        <begin position="20"/>
        <end position="78"/>
    </location>
</feature>
<dbReference type="Gene3D" id="1.10.10.10">
    <property type="entry name" value="Winged helix-like DNA-binding domain superfamily/Winged helix DNA-binding domain"/>
    <property type="match status" value="1"/>
</dbReference>
<accession>A0A212IX80</accession>
<evidence type="ECO:0000313" key="7">
    <source>
        <dbReference type="EMBL" id="SBV91515.1"/>
    </source>
</evidence>
<dbReference type="NCBIfam" id="TIGR02937">
    <property type="entry name" value="sigma70-ECF"/>
    <property type="match status" value="1"/>
</dbReference>
<evidence type="ECO:0000256" key="4">
    <source>
        <dbReference type="ARBA" id="ARBA00023163"/>
    </source>
</evidence>
<evidence type="ECO:0000256" key="3">
    <source>
        <dbReference type="ARBA" id="ARBA00023082"/>
    </source>
</evidence>
<keyword evidence="4" id="KW-0804">Transcription</keyword>
<reference evidence="7" key="1">
    <citation type="submission" date="2016-04" db="EMBL/GenBank/DDBJ databases">
        <authorList>
            <person name="Evans L.H."/>
            <person name="Alamgir A."/>
            <person name="Owens N."/>
            <person name="Weber N.D."/>
            <person name="Virtaneva K."/>
            <person name="Barbian K."/>
            <person name="Babar A."/>
            <person name="Rosenke K."/>
        </authorList>
    </citation>
    <scope>NUCLEOTIDE SEQUENCE</scope>
    <source>
        <strain evidence="7">86-1</strain>
    </source>
</reference>
<dbReference type="GO" id="GO:0006352">
    <property type="term" value="P:DNA-templated transcription initiation"/>
    <property type="evidence" value="ECO:0007669"/>
    <property type="project" value="InterPro"/>
</dbReference>
<dbReference type="SUPFAM" id="SSF88659">
    <property type="entry name" value="Sigma3 and sigma4 domains of RNA polymerase sigma factors"/>
    <property type="match status" value="1"/>
</dbReference>
<evidence type="ECO:0008006" key="8">
    <source>
        <dbReference type="Google" id="ProtNLM"/>
    </source>
</evidence>
<keyword evidence="3" id="KW-0731">Sigma factor</keyword>
<dbReference type="PANTHER" id="PTHR43133">
    <property type="entry name" value="RNA POLYMERASE ECF-TYPE SIGMA FACTO"/>
    <property type="match status" value="1"/>
</dbReference>
<dbReference type="Pfam" id="PF04542">
    <property type="entry name" value="Sigma70_r2"/>
    <property type="match status" value="1"/>
</dbReference>
<dbReference type="Gene3D" id="1.10.1740.10">
    <property type="match status" value="1"/>
</dbReference>
<dbReference type="InterPro" id="IPR013249">
    <property type="entry name" value="RNA_pol_sigma70_r4_t2"/>
</dbReference>
<dbReference type="InterPro" id="IPR013324">
    <property type="entry name" value="RNA_pol_sigma_r3/r4-like"/>
</dbReference>
<evidence type="ECO:0000256" key="1">
    <source>
        <dbReference type="ARBA" id="ARBA00010641"/>
    </source>
</evidence>
<dbReference type="Pfam" id="PF08281">
    <property type="entry name" value="Sigma70_r4_2"/>
    <property type="match status" value="1"/>
</dbReference>
<dbReference type="AlphaFoldDB" id="A0A212IX80"/>
<organism evidence="7">
    <name type="scientific">uncultured Dysgonomonas sp</name>
    <dbReference type="NCBI Taxonomy" id="206096"/>
    <lineage>
        <taxon>Bacteria</taxon>
        <taxon>Pseudomonadati</taxon>
        <taxon>Bacteroidota</taxon>
        <taxon>Bacteroidia</taxon>
        <taxon>Bacteroidales</taxon>
        <taxon>Dysgonomonadaceae</taxon>
        <taxon>Dysgonomonas</taxon>
        <taxon>environmental samples</taxon>
    </lineage>
</organism>
<dbReference type="InterPro" id="IPR039425">
    <property type="entry name" value="RNA_pol_sigma-70-like"/>
</dbReference>
<gene>
    <name evidence="7" type="ORF">KL86DYS1_10360</name>
</gene>
<dbReference type="RefSeq" id="WP_006799307.1">
    <property type="nucleotide sequence ID" value="NZ_LT599032.1"/>
</dbReference>
<dbReference type="PANTHER" id="PTHR43133:SF25">
    <property type="entry name" value="RNA POLYMERASE SIGMA FACTOR RFAY-RELATED"/>
    <property type="match status" value="1"/>
</dbReference>
<dbReference type="InterPro" id="IPR014284">
    <property type="entry name" value="RNA_pol_sigma-70_dom"/>
</dbReference>
<keyword evidence="2" id="KW-0805">Transcription regulation</keyword>
<evidence type="ECO:0000256" key="2">
    <source>
        <dbReference type="ARBA" id="ARBA00023015"/>
    </source>
</evidence>